<dbReference type="SUPFAM" id="SSF81901">
    <property type="entry name" value="HCP-like"/>
    <property type="match status" value="1"/>
</dbReference>
<sequence length="205" mass="21597">MGIFGRRKKEAADRVDGSGDAELQAMRDAAAQAYTAGDYPVAVQLLRILMDAGDTGVAPLLGSALGLMGNSDGAEEVLRESSADGDFRATYALVGLLQRKPGAALGTEEQWDLLGVATTHLHNEVRPLVDAGRLAEAEALLRIGADAGDPVAQESLAKVLMQRDGYNPEVAGEAKVWLERAIAAGMRDAAETLEAVEEVLRSNGR</sequence>
<name>A0A540WG89_9ACTN</name>
<accession>A0A540WG89</accession>
<reference evidence="1 2" key="1">
    <citation type="submission" date="2019-06" db="EMBL/GenBank/DDBJ databases">
        <title>Description of Kitasatospora acidophila sp. nov. isolated from pine grove soil, and reclassification of Streptomyces novaecaesareae to Kitasatospora novaeceasareae comb. nov.</title>
        <authorList>
            <person name="Kim M.J."/>
        </authorList>
    </citation>
    <scope>NUCLEOTIDE SEQUENCE [LARGE SCALE GENOMIC DNA]</scope>
    <source>
        <strain evidence="1 2">MMS16-CNU292</strain>
    </source>
</reference>
<dbReference type="AlphaFoldDB" id="A0A540WG89"/>
<comment type="caution">
    <text evidence="1">The sequence shown here is derived from an EMBL/GenBank/DDBJ whole genome shotgun (WGS) entry which is preliminary data.</text>
</comment>
<evidence type="ECO:0008006" key="3">
    <source>
        <dbReference type="Google" id="ProtNLM"/>
    </source>
</evidence>
<organism evidence="1 2">
    <name type="scientific">Kitasatospora acidiphila</name>
    <dbReference type="NCBI Taxonomy" id="2567942"/>
    <lineage>
        <taxon>Bacteria</taxon>
        <taxon>Bacillati</taxon>
        <taxon>Actinomycetota</taxon>
        <taxon>Actinomycetes</taxon>
        <taxon>Kitasatosporales</taxon>
        <taxon>Streptomycetaceae</taxon>
        <taxon>Kitasatospora</taxon>
    </lineage>
</organism>
<protein>
    <recommendedName>
        <fullName evidence="3">Tetratricopeptide repeat protein</fullName>
    </recommendedName>
</protein>
<dbReference type="InterPro" id="IPR011990">
    <property type="entry name" value="TPR-like_helical_dom_sf"/>
</dbReference>
<gene>
    <name evidence="1" type="ORF">E6W39_00380</name>
</gene>
<dbReference type="Gene3D" id="1.25.40.10">
    <property type="entry name" value="Tetratricopeptide repeat domain"/>
    <property type="match status" value="2"/>
</dbReference>
<dbReference type="EMBL" id="VIGB01000001">
    <property type="protein sequence ID" value="TQF08046.1"/>
    <property type="molecule type" value="Genomic_DNA"/>
</dbReference>
<proteinExistence type="predicted"/>
<dbReference type="OrthoDB" id="4350430at2"/>
<dbReference type="Proteomes" id="UP000319103">
    <property type="component" value="Unassembled WGS sequence"/>
</dbReference>
<dbReference type="RefSeq" id="WP_141631707.1">
    <property type="nucleotide sequence ID" value="NZ_VIGB01000001.1"/>
</dbReference>
<keyword evidence="2" id="KW-1185">Reference proteome</keyword>
<evidence type="ECO:0000313" key="1">
    <source>
        <dbReference type="EMBL" id="TQF08046.1"/>
    </source>
</evidence>
<evidence type="ECO:0000313" key="2">
    <source>
        <dbReference type="Proteomes" id="UP000319103"/>
    </source>
</evidence>